<feature type="region of interest" description="Disordered" evidence="1">
    <location>
        <begin position="1"/>
        <end position="42"/>
    </location>
</feature>
<reference evidence="2" key="1">
    <citation type="journal article" date="2023" name="Mol. Phylogenet. Evol.">
        <title>Genome-scale phylogeny and comparative genomics of the fungal order Sordariales.</title>
        <authorList>
            <person name="Hensen N."/>
            <person name="Bonometti L."/>
            <person name="Westerberg I."/>
            <person name="Brannstrom I.O."/>
            <person name="Guillou S."/>
            <person name="Cros-Aarteil S."/>
            <person name="Calhoun S."/>
            <person name="Haridas S."/>
            <person name="Kuo A."/>
            <person name="Mondo S."/>
            <person name="Pangilinan J."/>
            <person name="Riley R."/>
            <person name="LaButti K."/>
            <person name="Andreopoulos B."/>
            <person name="Lipzen A."/>
            <person name="Chen C."/>
            <person name="Yan M."/>
            <person name="Daum C."/>
            <person name="Ng V."/>
            <person name="Clum A."/>
            <person name="Steindorff A."/>
            <person name="Ohm R.A."/>
            <person name="Martin F."/>
            <person name="Silar P."/>
            <person name="Natvig D.O."/>
            <person name="Lalanne C."/>
            <person name="Gautier V."/>
            <person name="Ament-Velasquez S.L."/>
            <person name="Kruys A."/>
            <person name="Hutchinson M.I."/>
            <person name="Powell A.J."/>
            <person name="Barry K."/>
            <person name="Miller A.N."/>
            <person name="Grigoriev I.V."/>
            <person name="Debuchy R."/>
            <person name="Gladieux P."/>
            <person name="Hiltunen Thoren M."/>
            <person name="Johannesson H."/>
        </authorList>
    </citation>
    <scope>NUCLEOTIDE SEQUENCE</scope>
    <source>
        <strain evidence="2">PSN309</strain>
    </source>
</reference>
<feature type="region of interest" description="Disordered" evidence="1">
    <location>
        <begin position="228"/>
        <end position="273"/>
    </location>
</feature>
<feature type="region of interest" description="Disordered" evidence="1">
    <location>
        <begin position="292"/>
        <end position="328"/>
    </location>
</feature>
<name>A0AAN6WZ49_9PEZI</name>
<organism evidence="2 3">
    <name type="scientific">Podospora australis</name>
    <dbReference type="NCBI Taxonomy" id="1536484"/>
    <lineage>
        <taxon>Eukaryota</taxon>
        <taxon>Fungi</taxon>
        <taxon>Dikarya</taxon>
        <taxon>Ascomycota</taxon>
        <taxon>Pezizomycotina</taxon>
        <taxon>Sordariomycetes</taxon>
        <taxon>Sordariomycetidae</taxon>
        <taxon>Sordariales</taxon>
        <taxon>Podosporaceae</taxon>
        <taxon>Podospora</taxon>
    </lineage>
</organism>
<evidence type="ECO:0000313" key="3">
    <source>
        <dbReference type="Proteomes" id="UP001302126"/>
    </source>
</evidence>
<comment type="caution">
    <text evidence="2">The sequence shown here is derived from an EMBL/GenBank/DDBJ whole genome shotgun (WGS) entry which is preliminary data.</text>
</comment>
<feature type="compositionally biased region" description="Low complexity" evidence="1">
    <location>
        <begin position="118"/>
        <end position="127"/>
    </location>
</feature>
<feature type="region of interest" description="Disordered" evidence="1">
    <location>
        <begin position="350"/>
        <end position="411"/>
    </location>
</feature>
<proteinExistence type="predicted"/>
<feature type="region of interest" description="Disordered" evidence="1">
    <location>
        <begin position="174"/>
        <end position="214"/>
    </location>
</feature>
<feature type="compositionally biased region" description="Basic and acidic residues" evidence="1">
    <location>
        <begin position="137"/>
        <end position="149"/>
    </location>
</feature>
<feature type="compositionally biased region" description="Polar residues" evidence="1">
    <location>
        <begin position="174"/>
        <end position="183"/>
    </location>
</feature>
<sequence>MQFTMSYAREQRGHGAPRLGGGGGGVVRQTKPSKPDGCFDPEDLTRRLLKVLEDQKAHAERRAWRARGGCIPGAKTKEGSSSSSRHPRKEEPLKSITDNINAPRGSDHPQTKQKSSHARSNNHASSSTENATAKADTQTEYHHVPREAAKQFTRTTTVDKMRNNDFIQQLSRRAIKAQTTDPSAASPAEVARALRHGQTQRDEALKSPTHTSKQHTFEGELARLNNNHNRASLTGHGHNTGGRRNSTGSAAGTSGNALTAETGSSQSHPTNRRSMLVLNAIPVAEEVEDITPEDEQMTRHHANVEPRVDWTQSDESRGVQQGPIQHQSSKLLRSPLLKKADSIFALRGRSKTQAAANNNAGAAATTQSSPTSAGTGSSGPTQAHTSQENVAAPLLVPGKSPKGGFFSKFKR</sequence>
<feature type="compositionally biased region" description="Polar residues" evidence="1">
    <location>
        <begin position="242"/>
        <end position="273"/>
    </location>
</feature>
<keyword evidence="3" id="KW-1185">Reference proteome</keyword>
<feature type="compositionally biased region" description="Low complexity" evidence="1">
    <location>
        <begin position="397"/>
        <end position="411"/>
    </location>
</feature>
<gene>
    <name evidence="2" type="ORF">QBC35DRAFT_491559</name>
</gene>
<feature type="compositionally biased region" description="Low complexity" evidence="1">
    <location>
        <begin position="354"/>
        <end position="383"/>
    </location>
</feature>
<evidence type="ECO:0000256" key="1">
    <source>
        <dbReference type="SAM" id="MobiDB-lite"/>
    </source>
</evidence>
<feature type="compositionally biased region" description="Polar residues" evidence="1">
    <location>
        <begin position="310"/>
        <end position="327"/>
    </location>
</feature>
<feature type="region of interest" description="Disordered" evidence="1">
    <location>
        <begin position="55"/>
        <end position="157"/>
    </location>
</feature>
<evidence type="ECO:0000313" key="2">
    <source>
        <dbReference type="EMBL" id="KAK4189950.1"/>
    </source>
</evidence>
<dbReference type="EMBL" id="MU864370">
    <property type="protein sequence ID" value="KAK4189950.1"/>
    <property type="molecule type" value="Genomic_DNA"/>
</dbReference>
<reference evidence="2" key="2">
    <citation type="submission" date="2023-05" db="EMBL/GenBank/DDBJ databases">
        <authorList>
            <consortium name="Lawrence Berkeley National Laboratory"/>
            <person name="Steindorff A."/>
            <person name="Hensen N."/>
            <person name="Bonometti L."/>
            <person name="Westerberg I."/>
            <person name="Brannstrom I.O."/>
            <person name="Guillou S."/>
            <person name="Cros-Aarteil S."/>
            <person name="Calhoun S."/>
            <person name="Haridas S."/>
            <person name="Kuo A."/>
            <person name="Mondo S."/>
            <person name="Pangilinan J."/>
            <person name="Riley R."/>
            <person name="Labutti K."/>
            <person name="Andreopoulos B."/>
            <person name="Lipzen A."/>
            <person name="Chen C."/>
            <person name="Yanf M."/>
            <person name="Daum C."/>
            <person name="Ng V."/>
            <person name="Clum A."/>
            <person name="Ohm R."/>
            <person name="Martin F."/>
            <person name="Silar P."/>
            <person name="Natvig D."/>
            <person name="Lalanne C."/>
            <person name="Gautier V."/>
            <person name="Ament-Velasquez S.L."/>
            <person name="Kruys A."/>
            <person name="Hutchinson M.I."/>
            <person name="Powell A.J."/>
            <person name="Barry K."/>
            <person name="Miller A.N."/>
            <person name="Grigoriev I.V."/>
            <person name="Debuchy R."/>
            <person name="Gladieux P."/>
            <person name="Thoren M.H."/>
            <person name="Johannesson H."/>
        </authorList>
    </citation>
    <scope>NUCLEOTIDE SEQUENCE</scope>
    <source>
        <strain evidence="2">PSN309</strain>
    </source>
</reference>
<protein>
    <submittedName>
        <fullName evidence="2">Uncharacterized protein</fullName>
    </submittedName>
</protein>
<accession>A0AAN6WZ49</accession>
<dbReference type="AlphaFoldDB" id="A0AAN6WZ49"/>
<feature type="compositionally biased region" description="Basic and acidic residues" evidence="1">
    <location>
        <begin position="296"/>
        <end position="308"/>
    </location>
</feature>
<dbReference type="Proteomes" id="UP001302126">
    <property type="component" value="Unassembled WGS sequence"/>
</dbReference>